<dbReference type="InterPro" id="IPR005119">
    <property type="entry name" value="LysR_subst-bd"/>
</dbReference>
<keyword evidence="4" id="KW-0804">Transcription</keyword>
<comment type="caution">
    <text evidence="6">The sequence shown here is derived from an EMBL/GenBank/DDBJ whole genome shotgun (WGS) entry which is preliminary data.</text>
</comment>
<dbReference type="Pfam" id="PF03466">
    <property type="entry name" value="LysR_substrate"/>
    <property type="match status" value="1"/>
</dbReference>
<keyword evidence="3" id="KW-0238">DNA-binding</keyword>
<name>A0A094YKC9_9PROT</name>
<feature type="domain" description="HTH lysR-type" evidence="5">
    <location>
        <begin position="8"/>
        <end position="63"/>
    </location>
</feature>
<dbReference type="SUPFAM" id="SSF46785">
    <property type="entry name" value="Winged helix' DNA-binding domain"/>
    <property type="match status" value="1"/>
</dbReference>
<dbReference type="PROSITE" id="PS50931">
    <property type="entry name" value="HTH_LYSR"/>
    <property type="match status" value="1"/>
</dbReference>
<dbReference type="Pfam" id="PF00126">
    <property type="entry name" value="HTH_1"/>
    <property type="match status" value="1"/>
</dbReference>
<evidence type="ECO:0000313" key="6">
    <source>
        <dbReference type="EMBL" id="KGB21104.1"/>
    </source>
</evidence>
<dbReference type="GO" id="GO:0003700">
    <property type="term" value="F:DNA-binding transcription factor activity"/>
    <property type="evidence" value="ECO:0007669"/>
    <property type="project" value="InterPro"/>
</dbReference>
<dbReference type="GO" id="GO:0043565">
    <property type="term" value="F:sequence-specific DNA binding"/>
    <property type="evidence" value="ECO:0007669"/>
    <property type="project" value="TreeGrafter"/>
</dbReference>
<dbReference type="RefSeq" id="WP_035382238.1">
    <property type="nucleotide sequence ID" value="NZ_JACAOJ010000054.1"/>
</dbReference>
<dbReference type="Gene3D" id="3.40.190.290">
    <property type="match status" value="1"/>
</dbReference>
<evidence type="ECO:0000313" key="7">
    <source>
        <dbReference type="Proteomes" id="UP000029448"/>
    </source>
</evidence>
<comment type="similarity">
    <text evidence="1">Belongs to the LysR transcriptional regulatory family.</text>
</comment>
<dbReference type="GO" id="GO:0006351">
    <property type="term" value="P:DNA-templated transcription"/>
    <property type="evidence" value="ECO:0007669"/>
    <property type="project" value="TreeGrafter"/>
</dbReference>
<evidence type="ECO:0000256" key="4">
    <source>
        <dbReference type="ARBA" id="ARBA00023163"/>
    </source>
</evidence>
<evidence type="ECO:0000259" key="5">
    <source>
        <dbReference type="PROSITE" id="PS50931"/>
    </source>
</evidence>
<gene>
    <name evidence="6" type="ORF">AtDm6_3264</name>
</gene>
<evidence type="ECO:0000256" key="3">
    <source>
        <dbReference type="ARBA" id="ARBA00023125"/>
    </source>
</evidence>
<dbReference type="InterPro" id="IPR036390">
    <property type="entry name" value="WH_DNA-bd_sf"/>
</dbReference>
<keyword evidence="2" id="KW-0805">Transcription regulation</keyword>
<dbReference type="EMBL" id="JOKM01000104">
    <property type="protein sequence ID" value="KGB21104.1"/>
    <property type="molecule type" value="Genomic_DNA"/>
</dbReference>
<dbReference type="Gene3D" id="1.10.10.10">
    <property type="entry name" value="Winged helix-like DNA-binding domain superfamily/Winged helix DNA-binding domain"/>
    <property type="match status" value="1"/>
</dbReference>
<proteinExistence type="inferred from homology"/>
<evidence type="ECO:0000256" key="2">
    <source>
        <dbReference type="ARBA" id="ARBA00023015"/>
    </source>
</evidence>
<dbReference type="PANTHER" id="PTHR30537">
    <property type="entry name" value="HTH-TYPE TRANSCRIPTIONAL REGULATOR"/>
    <property type="match status" value="1"/>
</dbReference>
<accession>A0A094YKC9</accession>
<dbReference type="Proteomes" id="UP000029448">
    <property type="component" value="Unassembled WGS sequence"/>
</dbReference>
<reference evidence="6 7" key="1">
    <citation type="submission" date="2014-06" db="EMBL/GenBank/DDBJ databases">
        <title>Functional and comparative genomic analyses of the Drosophila gut microbiota identify candidate symbiosis factors.</title>
        <authorList>
            <person name="Newell P.D."/>
            <person name="Chaston J.M."/>
            <person name="Douglas A.E."/>
        </authorList>
    </citation>
    <scope>NUCLEOTIDE SEQUENCE [LARGE SCALE GENOMIC DNA]</scope>
    <source>
        <strain evidence="6 7">DmCS_006</strain>
    </source>
</reference>
<sequence length="302" mass="33720">MSVARSQLTDFTYFLAIARHRNFRLAGLEMGVSPSAISHALKGLEAKLGVRLVNRTNRSVTLTAAGEEFRDSIEVPLKDIDQAVERLNKHRDSPQGRIRINAQVDAAHTILPPVLALYAERYPEIKIEIEATDRLVDITHEGFDAGIRVSGTVPEDMVAQRISGDLRWIVAGAPAYFERFGIPQTPSDLKNHRCINGRLGDGRIYQWEFEGPEGEFSMSVPTQFVLNDRPTMLAMTLAGSGLMYCVEPVFSPYLKGGGIQIVLEEWAARGEGYQIYYSSRRQVPLGLRLLIDLIREVRPLGL</sequence>
<dbReference type="PANTHER" id="PTHR30537:SF1">
    <property type="entry name" value="HTH-TYPE TRANSCRIPTIONAL REGULATOR PGRR"/>
    <property type="match status" value="1"/>
</dbReference>
<dbReference type="InterPro" id="IPR058163">
    <property type="entry name" value="LysR-type_TF_proteobact-type"/>
</dbReference>
<dbReference type="InterPro" id="IPR000847">
    <property type="entry name" value="LysR_HTH_N"/>
</dbReference>
<protein>
    <submittedName>
        <fullName evidence="6">Transcriptional regulator</fullName>
    </submittedName>
</protein>
<dbReference type="AlphaFoldDB" id="A0A094YKC9"/>
<dbReference type="PATRIC" id="fig|104102.7.peg.3218"/>
<dbReference type="STRING" id="104102.AtDm6_3264"/>
<dbReference type="FunFam" id="1.10.10.10:FF:000001">
    <property type="entry name" value="LysR family transcriptional regulator"/>
    <property type="match status" value="1"/>
</dbReference>
<dbReference type="GeneID" id="89479648"/>
<keyword evidence="7" id="KW-1185">Reference proteome</keyword>
<dbReference type="InterPro" id="IPR036388">
    <property type="entry name" value="WH-like_DNA-bd_sf"/>
</dbReference>
<evidence type="ECO:0000256" key="1">
    <source>
        <dbReference type="ARBA" id="ARBA00009437"/>
    </source>
</evidence>
<organism evidence="6 7">
    <name type="scientific">Acetobacter tropicalis</name>
    <dbReference type="NCBI Taxonomy" id="104102"/>
    <lineage>
        <taxon>Bacteria</taxon>
        <taxon>Pseudomonadati</taxon>
        <taxon>Pseudomonadota</taxon>
        <taxon>Alphaproteobacteria</taxon>
        <taxon>Acetobacterales</taxon>
        <taxon>Acetobacteraceae</taxon>
        <taxon>Acetobacter</taxon>
    </lineage>
</organism>
<dbReference type="SUPFAM" id="SSF53850">
    <property type="entry name" value="Periplasmic binding protein-like II"/>
    <property type="match status" value="1"/>
</dbReference>